<keyword evidence="1" id="KW-0378">Hydrolase</keyword>
<feature type="compositionally biased region" description="Low complexity" evidence="2">
    <location>
        <begin position="1"/>
        <end position="10"/>
    </location>
</feature>
<evidence type="ECO:0000313" key="4">
    <source>
        <dbReference type="Proteomes" id="UP000002605"/>
    </source>
</evidence>
<dbReference type="Gene3D" id="2.40.70.10">
    <property type="entry name" value="Acid Proteases"/>
    <property type="match status" value="1"/>
</dbReference>
<dbReference type="Proteomes" id="UP000002605">
    <property type="component" value="Chromosome 6"/>
</dbReference>
<dbReference type="GO" id="GO:0004190">
    <property type="term" value="F:aspartic-type endopeptidase activity"/>
    <property type="evidence" value="ECO:0007669"/>
    <property type="project" value="UniProtKB-KW"/>
</dbReference>
<protein>
    <submittedName>
        <fullName evidence="3">Hypothetical transposon protein, putative</fullName>
    </submittedName>
</protein>
<dbReference type="AlphaFoldDB" id="B9WJ55"/>
<dbReference type="VEuPathDB" id="FungiDB:CD36_64050"/>
<dbReference type="InterPro" id="IPR001969">
    <property type="entry name" value="Aspartic_peptidase_AS"/>
</dbReference>
<dbReference type="InterPro" id="IPR021109">
    <property type="entry name" value="Peptidase_aspartic_dom_sf"/>
</dbReference>
<proteinExistence type="predicted"/>
<name>B9WJ55_CANDC</name>
<sequence>MAYNNNNKNRNNNHKAGKNPNFRNKSHSKNFKPKFNPRFKQFKKETAVEIQVKLNRQNPDTAIQRAKVMDGSDKSITVAVKRQMMNRLIQTKNDMAASKFKTSMIFAIARPHLAGMAAEWLQEFENDQIEKENTINGERRSNATTLTIQEFIHQFDTRFLPKNNNMEIQEFIHQFDTRFLQKKNDMDIQVNLNKLTHTGTYDQFRNAFFKLYDSMIEKNDAAVNSYTLDLFKSKVRPMFYPELSAIHSISELRYFRPSEGSLAGDEALQKAINSTNSSGHQSQPTKFNNSNNQQWDDKKVCLRHGPCNHTTNECSVIANLIDADKKKSSKQFTKSESKNVGVKKLVVSREDIKRDLSQTNSHAQSQIIQINLNASESKVLFIYVQLENINFHKALLDTGSDSNLIYSNLVSNLQTQQIAPMKLSSPDGTFLATVTEKISIFWPAINENVTFIVADFDNFPIILGAEVAKKFLKFPDTIQEWNDETMKLQDPIPAQAETDTSPMDIDSVVDTYLDEVDGLEENLEERFVSSLMLSQSSLFPTKYTKSFSIDFNKQLSNENLVVSNITTEPDTQFHHNEKAQTLLQQLLIEYSDTVNNEQ</sequence>
<accession>B9WJ55</accession>
<gene>
    <name evidence="3" type="ORF">CD36_64050</name>
</gene>
<evidence type="ECO:0000313" key="3">
    <source>
        <dbReference type="EMBL" id="CAX41276.1"/>
    </source>
</evidence>
<keyword evidence="1" id="KW-0645">Protease</keyword>
<dbReference type="CDD" id="cd00303">
    <property type="entry name" value="retropepsin_like"/>
    <property type="match status" value="1"/>
</dbReference>
<dbReference type="GO" id="GO:0006508">
    <property type="term" value="P:proteolysis"/>
    <property type="evidence" value="ECO:0007669"/>
    <property type="project" value="InterPro"/>
</dbReference>
<feature type="compositionally biased region" description="Basic residues" evidence="2">
    <location>
        <begin position="24"/>
        <end position="35"/>
    </location>
</feature>
<dbReference type="EMBL" id="FM992693">
    <property type="protein sequence ID" value="CAX41276.1"/>
    <property type="molecule type" value="Genomic_DNA"/>
</dbReference>
<dbReference type="KEGG" id="cdu:CD36_64050"/>
<dbReference type="PROSITE" id="PS00141">
    <property type="entry name" value="ASP_PROTEASE"/>
    <property type="match status" value="1"/>
</dbReference>
<dbReference type="HOGENOM" id="CLU_460779_0_0_1"/>
<feature type="region of interest" description="Disordered" evidence="2">
    <location>
        <begin position="1"/>
        <end position="35"/>
    </location>
</feature>
<organism evidence="3 4">
    <name type="scientific">Candida dubliniensis (strain CD36 / ATCC MYA-646 / CBS 7987 / NCPF 3949 / NRRL Y-17841)</name>
    <name type="common">Yeast</name>
    <dbReference type="NCBI Taxonomy" id="573826"/>
    <lineage>
        <taxon>Eukaryota</taxon>
        <taxon>Fungi</taxon>
        <taxon>Dikarya</taxon>
        <taxon>Ascomycota</taxon>
        <taxon>Saccharomycotina</taxon>
        <taxon>Pichiomycetes</taxon>
        <taxon>Debaryomycetaceae</taxon>
        <taxon>Candida/Lodderomyces clade</taxon>
        <taxon>Candida</taxon>
    </lineage>
</organism>
<reference evidence="3 4" key="1">
    <citation type="journal article" date="2009" name="Genome Res.">
        <title>Comparative genomics of the fungal pathogens Candida dubliniensis and Candida albicans.</title>
        <authorList>
            <person name="Jackson A.P."/>
            <person name="Gamble J.A."/>
            <person name="Yeomans T."/>
            <person name="Moran G.P."/>
            <person name="Saunders D."/>
            <person name="Harris D."/>
            <person name="Aslett M."/>
            <person name="Barrell J.F."/>
            <person name="Butler G."/>
            <person name="Citiulo F."/>
            <person name="Coleman D.C."/>
            <person name="de Groot P.W.J."/>
            <person name="Goodwin T.J."/>
            <person name="Quail M.A."/>
            <person name="McQuillan J."/>
            <person name="Munro C.A."/>
            <person name="Pain A."/>
            <person name="Poulter R.T."/>
            <person name="Rajandream M.A."/>
            <person name="Renauld H."/>
            <person name="Spiering M.J."/>
            <person name="Tivey A."/>
            <person name="Gow N.A.R."/>
            <person name="Barrell B."/>
            <person name="Sullivan D.J."/>
            <person name="Berriman M."/>
        </authorList>
    </citation>
    <scope>NUCLEOTIDE SEQUENCE [LARGE SCALE GENOMIC DNA]</scope>
    <source>
        <strain evidence="4">CD36 / ATCC MYA-646 / CBS 7987 / NCPF 3949 / NRRL Y-17841</strain>
    </source>
</reference>
<keyword evidence="1" id="KW-0064">Aspartyl protease</keyword>
<keyword evidence="4" id="KW-1185">Reference proteome</keyword>
<dbReference type="GeneID" id="8048898"/>
<evidence type="ECO:0000256" key="2">
    <source>
        <dbReference type="SAM" id="MobiDB-lite"/>
    </source>
</evidence>
<dbReference type="RefSeq" id="XP_022234921.1">
    <property type="nucleotide sequence ID" value="XM_022379231.1"/>
</dbReference>
<evidence type="ECO:0000256" key="1">
    <source>
        <dbReference type="ARBA" id="ARBA00022750"/>
    </source>
</evidence>